<feature type="transmembrane region" description="Helical" evidence="3">
    <location>
        <begin position="638"/>
        <end position="656"/>
    </location>
</feature>
<sequence>MRGAGMVCLAVLLLLCSAGVASAAWDGTVNATWYEKEIAAGHTGDPDNPFLIYDAASLAALANETNNNQSQNGFFEKHILLKTNLDLNGATHLWTPIGNTTVLSPSSQIFNGTFDGNNYIISNMNVTTPSTSSNIYVGLFGYVEDATIRNVGVVNANVAVSSSSVSAYVCSGGLAGYVKHSAITNCYATGVITTESSSSFYTYSGGLMGLAHHSSIITNCYATSVVTGSSHAGGLVGWTGDVGYSTTIMNCYATGAVSVTAHYAYGAGGLVGETSGGSITNCYATGAVTAKSLTSATYAGGLVGLASQISITNSVALNQWVNASSSGNGPINTGRFIGHNSGATLNNPYAWRYMGLNISGTIVRPVPAGDSNATNASTAMIWDNQAFYEDLSWDVTKNWTMGHDAAYRLPVLTWQSTGPVVDASYLNITHAVNATVIGTGGSITPSGKQNYKDGASVTFTLNADPGSTVDTVTDNGITQSISNSYTISDVVQPHEIIVTFRSSPVPPVPPSGDSSGNMDNAYRVLFDTSGGSLISPVTGLSSGDVITAPPAPVKDGYTFGGWYADEDCTKAWSFADGIPGDMTLYAKWIGGDTPQATAKATTEATTVPVPTPSPTASVTTPVSAGTTAAGAQLTLTQAPAPFFGMLAGLLAAGVLLRRRE</sequence>
<gene>
    <name evidence="5" type="ORF">O0S09_01255</name>
</gene>
<evidence type="ECO:0000313" key="6">
    <source>
        <dbReference type="Proteomes" id="UP001141336"/>
    </source>
</evidence>
<dbReference type="Pfam" id="PF07581">
    <property type="entry name" value="Glug"/>
    <property type="match status" value="2"/>
</dbReference>
<dbReference type="Proteomes" id="UP001141336">
    <property type="component" value="Unassembled WGS sequence"/>
</dbReference>
<keyword evidence="3" id="KW-1133">Transmembrane helix</keyword>
<reference evidence="5" key="1">
    <citation type="submission" date="2022-12" db="EMBL/GenBank/DDBJ databases">
        <title>Isolation and characterisation of novel Methanocorpusculum spp. from native Australian herbivores indicates the genus is ancestrally host-associated.</title>
        <authorList>
            <person name="Volmer J.G."/>
            <person name="Soo R.M."/>
            <person name="Evans P.N."/>
            <person name="Hoedt E.C."/>
            <person name="Astorga Alsina A.L."/>
            <person name="Woodcroft B.J."/>
            <person name="Tyson G.W."/>
            <person name="Hugenholtz P."/>
            <person name="Morrison M."/>
        </authorList>
    </citation>
    <scope>NUCLEOTIDE SEQUENCE</scope>
    <source>
        <strain evidence="5">CW153</strain>
    </source>
</reference>
<dbReference type="Gene3D" id="2.60.40.4270">
    <property type="entry name" value="Listeria-Bacteroides repeat domain"/>
    <property type="match status" value="1"/>
</dbReference>
<name>A0ABT4IJH1_9EURY</name>
<dbReference type="Pfam" id="PF09479">
    <property type="entry name" value="Flg_new"/>
    <property type="match status" value="1"/>
</dbReference>
<feature type="region of interest" description="Disordered" evidence="2">
    <location>
        <begin position="603"/>
        <end position="622"/>
    </location>
</feature>
<proteinExistence type="predicted"/>
<dbReference type="EMBL" id="JAPTGC010000001">
    <property type="protein sequence ID" value="MCZ0861884.1"/>
    <property type="molecule type" value="Genomic_DNA"/>
</dbReference>
<accession>A0ABT4IJH1</accession>
<feature type="domain" description="GLUG" evidence="4">
    <location>
        <begin position="169"/>
        <end position="193"/>
    </location>
</feature>
<evidence type="ECO:0000256" key="2">
    <source>
        <dbReference type="SAM" id="MobiDB-lite"/>
    </source>
</evidence>
<evidence type="ECO:0000313" key="5">
    <source>
        <dbReference type="EMBL" id="MCZ0861884.1"/>
    </source>
</evidence>
<dbReference type="RefSeq" id="WP_268922072.1">
    <property type="nucleotide sequence ID" value="NZ_JAPTGC010000001.1"/>
</dbReference>
<keyword evidence="3" id="KW-0472">Membrane</keyword>
<dbReference type="InterPro" id="IPR042229">
    <property type="entry name" value="Listeria/Bacterioides_rpt_sf"/>
</dbReference>
<feature type="domain" description="GLUG" evidence="4">
    <location>
        <begin position="264"/>
        <end position="289"/>
    </location>
</feature>
<dbReference type="Gene3D" id="2.160.20.110">
    <property type="match status" value="1"/>
</dbReference>
<keyword evidence="3" id="KW-0812">Transmembrane</keyword>
<comment type="caution">
    <text evidence="5">The sequence shown here is derived from an EMBL/GenBank/DDBJ whole genome shotgun (WGS) entry which is preliminary data.</text>
</comment>
<dbReference type="InterPro" id="IPR013378">
    <property type="entry name" value="InlB-like_B-rpt"/>
</dbReference>
<evidence type="ECO:0000256" key="3">
    <source>
        <dbReference type="SAM" id="Phobius"/>
    </source>
</evidence>
<evidence type="ECO:0000256" key="1">
    <source>
        <dbReference type="ARBA" id="ARBA00004196"/>
    </source>
</evidence>
<dbReference type="NCBIfam" id="TIGR02543">
    <property type="entry name" value="List_Bact_rpt"/>
    <property type="match status" value="1"/>
</dbReference>
<evidence type="ECO:0000259" key="4">
    <source>
        <dbReference type="Pfam" id="PF07581"/>
    </source>
</evidence>
<dbReference type="InterPro" id="IPR011493">
    <property type="entry name" value="GLUG"/>
</dbReference>
<protein>
    <submittedName>
        <fullName evidence="5">InlB B-repeat-containing protein</fullName>
    </submittedName>
</protein>
<comment type="subcellular location">
    <subcellularLocation>
        <location evidence="1">Cell envelope</location>
    </subcellularLocation>
</comment>
<keyword evidence="6" id="KW-1185">Reference proteome</keyword>
<organism evidence="5 6">
    <name type="scientific">Methanocorpusculum vombati</name>
    <dbReference type="NCBI Taxonomy" id="3002864"/>
    <lineage>
        <taxon>Archaea</taxon>
        <taxon>Methanobacteriati</taxon>
        <taxon>Methanobacteriota</taxon>
        <taxon>Stenosarchaea group</taxon>
        <taxon>Methanomicrobia</taxon>
        <taxon>Methanomicrobiales</taxon>
        <taxon>Methanocorpusculaceae</taxon>
        <taxon>Methanocorpusculum</taxon>
    </lineage>
</organism>